<proteinExistence type="predicted"/>
<feature type="compositionally biased region" description="Pro residues" evidence="1">
    <location>
        <begin position="99"/>
        <end position="111"/>
    </location>
</feature>
<dbReference type="Proteomes" id="UP001341281">
    <property type="component" value="Chromosome 01"/>
</dbReference>
<feature type="compositionally biased region" description="Low complexity" evidence="1">
    <location>
        <begin position="243"/>
        <end position="264"/>
    </location>
</feature>
<keyword evidence="3" id="KW-1185">Reference proteome</keyword>
<name>A0AAQ3PQB8_PASNO</name>
<dbReference type="EMBL" id="CP144745">
    <property type="protein sequence ID" value="WVZ54770.1"/>
    <property type="molecule type" value="Genomic_DNA"/>
</dbReference>
<dbReference type="AlphaFoldDB" id="A0AAQ3PQB8"/>
<organism evidence="2 3">
    <name type="scientific">Paspalum notatum var. saurae</name>
    <dbReference type="NCBI Taxonomy" id="547442"/>
    <lineage>
        <taxon>Eukaryota</taxon>
        <taxon>Viridiplantae</taxon>
        <taxon>Streptophyta</taxon>
        <taxon>Embryophyta</taxon>
        <taxon>Tracheophyta</taxon>
        <taxon>Spermatophyta</taxon>
        <taxon>Magnoliopsida</taxon>
        <taxon>Liliopsida</taxon>
        <taxon>Poales</taxon>
        <taxon>Poaceae</taxon>
        <taxon>PACMAD clade</taxon>
        <taxon>Panicoideae</taxon>
        <taxon>Andropogonodae</taxon>
        <taxon>Paspaleae</taxon>
        <taxon>Paspalinae</taxon>
        <taxon>Paspalum</taxon>
    </lineage>
</organism>
<feature type="compositionally biased region" description="Basic residues" evidence="1">
    <location>
        <begin position="225"/>
        <end position="242"/>
    </location>
</feature>
<feature type="region of interest" description="Disordered" evidence="1">
    <location>
        <begin position="62"/>
        <end position="118"/>
    </location>
</feature>
<sequence length="398" mass="41391">MRPLALPPAAMAIFVGAGCGKAAVRAEPPDPAVGGSDPVMGGGMRRPVSRGRFLLRRGGAPLAAGSGAPPDAACRRGVAPPLAGRAPAAPGAGRRPRRVAPPGPSAPPAPAPSRSRRAGLAPAQLFMPGRRGSSSRVAMCPCPRGLWLVADTLQRHGHHPPARPRAQGSSAPAPSSRSAHRRPVRGTLTTCAPGAYCRARKPPTHPRAGYACSTRSHRQPSSPPRRPRRCAGPRPCRRRPRATRALAPPAARAVAAVPVATGAAHPDALRHRNPRHPLRHRRRDPASGLPLPDVAISSVIDIGGRLGQAGAELRASIGGAVQHAVRHLPVAFRNGQIRRHKLLPLTPPPLSPAGAVGLSVERAAASVSAGGYLSSQFQNMLQLAFAKDLDLNVNEYVV</sequence>
<feature type="compositionally biased region" description="Basic residues" evidence="1">
    <location>
        <begin position="271"/>
        <end position="283"/>
    </location>
</feature>
<gene>
    <name evidence="2" type="ORF">U9M48_005519</name>
</gene>
<feature type="region of interest" description="Disordered" evidence="1">
    <location>
        <begin position="156"/>
        <end position="290"/>
    </location>
</feature>
<evidence type="ECO:0000313" key="2">
    <source>
        <dbReference type="EMBL" id="WVZ54770.1"/>
    </source>
</evidence>
<accession>A0AAQ3PQB8</accession>
<evidence type="ECO:0000313" key="3">
    <source>
        <dbReference type="Proteomes" id="UP001341281"/>
    </source>
</evidence>
<feature type="compositionally biased region" description="Low complexity" evidence="1">
    <location>
        <begin position="164"/>
        <end position="177"/>
    </location>
</feature>
<protein>
    <submittedName>
        <fullName evidence="2">Uncharacterized protein</fullName>
    </submittedName>
</protein>
<feature type="compositionally biased region" description="Low complexity" evidence="1">
    <location>
        <begin position="62"/>
        <end position="93"/>
    </location>
</feature>
<reference evidence="2 3" key="1">
    <citation type="submission" date="2024-02" db="EMBL/GenBank/DDBJ databases">
        <title>High-quality chromosome-scale genome assembly of Pensacola bahiagrass (Paspalum notatum Flugge var. saurae).</title>
        <authorList>
            <person name="Vega J.M."/>
            <person name="Podio M."/>
            <person name="Orjuela J."/>
            <person name="Siena L.A."/>
            <person name="Pessino S.C."/>
            <person name="Combes M.C."/>
            <person name="Mariac C."/>
            <person name="Albertini E."/>
            <person name="Pupilli F."/>
            <person name="Ortiz J.P.A."/>
            <person name="Leblanc O."/>
        </authorList>
    </citation>
    <scope>NUCLEOTIDE SEQUENCE [LARGE SCALE GENOMIC DNA]</scope>
    <source>
        <strain evidence="2">R1</strain>
        <tissue evidence="2">Leaf</tissue>
    </source>
</reference>
<dbReference type="PROSITE" id="PS51257">
    <property type="entry name" value="PROKAR_LIPOPROTEIN"/>
    <property type="match status" value="1"/>
</dbReference>
<evidence type="ECO:0000256" key="1">
    <source>
        <dbReference type="SAM" id="MobiDB-lite"/>
    </source>
</evidence>